<dbReference type="RefSeq" id="WP_268444863.1">
    <property type="nucleotide sequence ID" value="NZ_JALANC010000010.1"/>
</dbReference>
<protein>
    <submittedName>
        <fullName evidence="1">Uncharacterized protein</fullName>
    </submittedName>
</protein>
<dbReference type="AlphaFoldDB" id="A0AAP3CNU5"/>
<accession>A0AAP3CNU5</accession>
<dbReference type="EMBL" id="JALAQA010000002">
    <property type="protein sequence ID" value="MCY8508531.1"/>
    <property type="molecule type" value="Genomic_DNA"/>
</dbReference>
<comment type="caution">
    <text evidence="1">The sequence shown here is derived from an EMBL/GenBank/DDBJ whole genome shotgun (WGS) entry which is preliminary data.</text>
</comment>
<evidence type="ECO:0000313" key="1">
    <source>
        <dbReference type="EMBL" id="MCY8508531.1"/>
    </source>
</evidence>
<dbReference type="PIRSF" id="PIRSF019853">
    <property type="entry name" value="UCP019853"/>
    <property type="match status" value="1"/>
</dbReference>
<dbReference type="InterPro" id="IPR016767">
    <property type="entry name" value="UCP019853"/>
</dbReference>
<name>A0AAP3CNU5_BACMO</name>
<dbReference type="Proteomes" id="UP001075387">
    <property type="component" value="Unassembled WGS sequence"/>
</dbReference>
<proteinExistence type="predicted"/>
<reference evidence="1" key="1">
    <citation type="submission" date="2022-02" db="EMBL/GenBank/DDBJ databases">
        <title>Crop Bioprotection Bacillus Genome Sequencing.</title>
        <authorList>
            <person name="Dunlap C."/>
        </authorList>
    </citation>
    <scope>NUCLEOTIDE SEQUENCE</scope>
    <source>
        <strain evidence="1">CK3O2B-54A</strain>
    </source>
</reference>
<organism evidence="1 2">
    <name type="scientific">Bacillus mojavensis</name>
    <dbReference type="NCBI Taxonomy" id="72360"/>
    <lineage>
        <taxon>Bacteria</taxon>
        <taxon>Bacillati</taxon>
        <taxon>Bacillota</taxon>
        <taxon>Bacilli</taxon>
        <taxon>Bacillales</taxon>
        <taxon>Bacillaceae</taxon>
        <taxon>Bacillus</taxon>
    </lineage>
</organism>
<evidence type="ECO:0000313" key="2">
    <source>
        <dbReference type="Proteomes" id="UP001075387"/>
    </source>
</evidence>
<gene>
    <name evidence="1" type="ORF">MOD07_03045</name>
</gene>
<sequence>MYSAYVKGFNSDIEEEVILEVNGVEIIGFMPFGIHFEPKRGIQYPISMSLVVLDDLDIQEVKDFEFGFYRIDESYSYKIKGILNCEKKTINAGFELSLEDEMLEDLWQYDNKNIQIKVDRINIEFAEE</sequence>